<dbReference type="InterPro" id="IPR008969">
    <property type="entry name" value="CarboxyPept-like_regulatory"/>
</dbReference>
<keyword evidence="1" id="KW-1133">Transmembrane helix</keyword>
<name>V6SVD8_9FLAO</name>
<dbReference type="PATRIC" id="fig|1341181.4.peg.1726"/>
<dbReference type="EMBL" id="AVGG01000007">
    <property type="protein sequence ID" value="ESU28395.1"/>
    <property type="molecule type" value="Genomic_DNA"/>
</dbReference>
<organism evidence="2 3">
    <name type="scientific">Flavobacterium limnosediminis JC2902</name>
    <dbReference type="NCBI Taxonomy" id="1341181"/>
    <lineage>
        <taxon>Bacteria</taxon>
        <taxon>Pseudomonadati</taxon>
        <taxon>Bacteroidota</taxon>
        <taxon>Flavobacteriia</taxon>
        <taxon>Flavobacteriales</taxon>
        <taxon>Flavobacteriaceae</taxon>
        <taxon>Flavobacterium</taxon>
    </lineage>
</organism>
<sequence>MKIVIGTIFSTLAGEPLPGATIQEIGGTAKAITDSKGNFSMGVASELSYLKISAPEHKDKTVQAVIFDIRKSEDLDPVTGTTLDNLFIKKETVNWLGVVTVTAILAAGVTTLYANSQKKASVTKTVKAKI</sequence>
<evidence type="ECO:0000256" key="1">
    <source>
        <dbReference type="SAM" id="Phobius"/>
    </source>
</evidence>
<dbReference type="Gene3D" id="2.60.40.1120">
    <property type="entry name" value="Carboxypeptidase-like, regulatory domain"/>
    <property type="match status" value="1"/>
</dbReference>
<keyword evidence="1" id="KW-0472">Membrane</keyword>
<proteinExistence type="predicted"/>
<gene>
    <name evidence="2" type="ORF">FLJC2902T_17530</name>
</gene>
<evidence type="ECO:0008006" key="4">
    <source>
        <dbReference type="Google" id="ProtNLM"/>
    </source>
</evidence>
<dbReference type="Proteomes" id="UP000018004">
    <property type="component" value="Unassembled WGS sequence"/>
</dbReference>
<comment type="caution">
    <text evidence="2">The sequence shown here is derived from an EMBL/GenBank/DDBJ whole genome shotgun (WGS) entry which is preliminary data.</text>
</comment>
<evidence type="ECO:0000313" key="3">
    <source>
        <dbReference type="Proteomes" id="UP000018004"/>
    </source>
</evidence>
<keyword evidence="1" id="KW-0812">Transmembrane</keyword>
<dbReference type="AlphaFoldDB" id="V6SVD8"/>
<protein>
    <recommendedName>
        <fullName evidence="4">Carboxypeptidase regulatory-like domain-containing protein</fullName>
    </recommendedName>
</protein>
<dbReference type="OrthoDB" id="1109208at2"/>
<dbReference type="RefSeq" id="WP_023579378.1">
    <property type="nucleotide sequence ID" value="NZ_AVGG01000007.1"/>
</dbReference>
<dbReference type="STRING" id="1341181.FLJC2902T_17530"/>
<dbReference type="SUPFAM" id="SSF49464">
    <property type="entry name" value="Carboxypeptidase regulatory domain-like"/>
    <property type="match status" value="1"/>
</dbReference>
<evidence type="ECO:0000313" key="2">
    <source>
        <dbReference type="EMBL" id="ESU28395.1"/>
    </source>
</evidence>
<feature type="transmembrane region" description="Helical" evidence="1">
    <location>
        <begin position="93"/>
        <end position="114"/>
    </location>
</feature>
<keyword evidence="3" id="KW-1185">Reference proteome</keyword>
<reference evidence="2 3" key="1">
    <citation type="submission" date="2013-08" db="EMBL/GenBank/DDBJ databases">
        <title>Flavobacterium limnosediminis JC2902 genome sequencing.</title>
        <authorList>
            <person name="Lee K."/>
            <person name="Yi H."/>
            <person name="Park S."/>
            <person name="Chun J."/>
        </authorList>
    </citation>
    <scope>NUCLEOTIDE SEQUENCE [LARGE SCALE GENOMIC DNA]</scope>
    <source>
        <strain evidence="2 3">JC2902</strain>
    </source>
</reference>
<accession>V6SVD8</accession>